<dbReference type="GO" id="GO:0005525">
    <property type="term" value="F:GTP binding"/>
    <property type="evidence" value="ECO:0007669"/>
    <property type="project" value="UniProtKB-KW"/>
</dbReference>
<gene>
    <name evidence="3" type="primary">FTSZ2-2_0</name>
    <name evidence="3" type="ORF">CK203_009607</name>
</gene>
<evidence type="ECO:0000256" key="1">
    <source>
        <dbReference type="ARBA" id="ARBA00022741"/>
    </source>
</evidence>
<name>A0A438JS07_VITVI</name>
<evidence type="ECO:0000313" key="3">
    <source>
        <dbReference type="EMBL" id="RVX11744.1"/>
    </source>
</evidence>
<keyword evidence="1" id="KW-0547">Nucleotide-binding</keyword>
<evidence type="ECO:0000256" key="2">
    <source>
        <dbReference type="ARBA" id="ARBA00023134"/>
    </source>
</evidence>
<dbReference type="GO" id="GO:0051301">
    <property type="term" value="P:cell division"/>
    <property type="evidence" value="ECO:0007669"/>
    <property type="project" value="UniProtKB-KW"/>
</dbReference>
<dbReference type="AlphaFoldDB" id="A0A438JS07"/>
<dbReference type="InterPro" id="IPR008280">
    <property type="entry name" value="Tub_FtsZ_C"/>
</dbReference>
<keyword evidence="3" id="KW-0132">Cell division</keyword>
<protein>
    <submittedName>
        <fullName evidence="3">Cell division protein FtsZ-like 2-2, chloroplastic</fullName>
    </submittedName>
</protein>
<proteinExistence type="predicted"/>
<evidence type="ECO:0000313" key="4">
    <source>
        <dbReference type="Proteomes" id="UP000288805"/>
    </source>
</evidence>
<dbReference type="InterPro" id="IPR037103">
    <property type="entry name" value="Tubulin/FtsZ-like_C"/>
</dbReference>
<dbReference type="EMBL" id="QGNW01000029">
    <property type="protein sequence ID" value="RVX11744.1"/>
    <property type="molecule type" value="Genomic_DNA"/>
</dbReference>
<dbReference type="Gene3D" id="3.30.1330.20">
    <property type="entry name" value="Tubulin/FtsZ, C-terminal domain"/>
    <property type="match status" value="1"/>
</dbReference>
<dbReference type="InterPro" id="IPR003008">
    <property type="entry name" value="Tubulin_FtsZ_GTPase"/>
</dbReference>
<keyword evidence="2" id="KW-0342">GTP-binding</keyword>
<accession>A0A438JS07</accession>
<sequence length="297" mass="33889">MGRRKEVGVPRTIMVVLGRDCERSSKEFTRILMAKPHSLWTMVADVQGEGGHWNTHFSRNLNKKEMKEGLEGYSVIPGLVNVDFADVRAIMANAGSSLMGIGTATGGVRSSKTPCRFENMRLKVDEFKDLVKGWWEGYQFSGSSSFILASKLKALKEDIKVWNKGVFGNGAVRKACALDQINFLDAKEREGRLSTEDMDARRLAVEDYSYWAVLEETSWRQKYQEVWLKEGDKKYKVIEEPEIATKIVHYFKLLLSEPVGKWRPSINGLLLKLLSIENSIKLEEAFTEKEFFEDLMD</sequence>
<reference evidence="3 4" key="1">
    <citation type="journal article" date="2018" name="PLoS Genet.">
        <title>Population sequencing reveals clonal diversity and ancestral inbreeding in the grapevine cultivar Chardonnay.</title>
        <authorList>
            <person name="Roach M.J."/>
            <person name="Johnson D.L."/>
            <person name="Bohlmann J."/>
            <person name="van Vuuren H.J."/>
            <person name="Jones S.J."/>
            <person name="Pretorius I.S."/>
            <person name="Schmidt S.A."/>
            <person name="Borneman A.R."/>
        </authorList>
    </citation>
    <scope>NUCLEOTIDE SEQUENCE [LARGE SCALE GENOMIC DNA]</scope>
    <source>
        <strain evidence="4">cv. Chardonnay</strain>
        <tissue evidence="3">Leaf</tissue>
    </source>
</reference>
<comment type="caution">
    <text evidence="3">The sequence shown here is derived from an EMBL/GenBank/DDBJ whole genome shotgun (WGS) entry which is preliminary data.</text>
</comment>
<keyword evidence="3" id="KW-0131">Cell cycle</keyword>
<dbReference type="SUPFAM" id="SSF55307">
    <property type="entry name" value="Tubulin C-terminal domain-like"/>
    <property type="match status" value="1"/>
</dbReference>
<organism evidence="3 4">
    <name type="scientific">Vitis vinifera</name>
    <name type="common">Grape</name>
    <dbReference type="NCBI Taxonomy" id="29760"/>
    <lineage>
        <taxon>Eukaryota</taxon>
        <taxon>Viridiplantae</taxon>
        <taxon>Streptophyta</taxon>
        <taxon>Embryophyta</taxon>
        <taxon>Tracheophyta</taxon>
        <taxon>Spermatophyta</taxon>
        <taxon>Magnoliopsida</taxon>
        <taxon>eudicotyledons</taxon>
        <taxon>Gunneridae</taxon>
        <taxon>Pentapetalae</taxon>
        <taxon>rosids</taxon>
        <taxon>Vitales</taxon>
        <taxon>Vitaceae</taxon>
        <taxon>Viteae</taxon>
        <taxon>Vitis</taxon>
    </lineage>
</organism>
<dbReference type="PRINTS" id="PR00423">
    <property type="entry name" value="CELLDVISFTSZ"/>
</dbReference>
<dbReference type="Proteomes" id="UP000288805">
    <property type="component" value="Unassembled WGS sequence"/>
</dbReference>